<keyword evidence="4" id="KW-1185">Reference proteome</keyword>
<dbReference type="EMBL" id="JAINUF010000010">
    <property type="protein sequence ID" value="KAJ8349142.1"/>
    <property type="molecule type" value="Genomic_DNA"/>
</dbReference>
<dbReference type="PANTHER" id="PTHR45749:SF21">
    <property type="entry name" value="DUF4371 DOMAIN-CONTAINING PROTEIN"/>
    <property type="match status" value="1"/>
</dbReference>
<dbReference type="OrthoDB" id="8962491at2759"/>
<feature type="domain" description="DUF4371" evidence="2">
    <location>
        <begin position="10"/>
        <end position="87"/>
    </location>
</feature>
<dbReference type="InterPro" id="IPR025398">
    <property type="entry name" value="DUF4371"/>
</dbReference>
<dbReference type="AlphaFoldDB" id="A0A9Q1IQZ9"/>
<accession>A0A9Q1IQZ9</accession>
<evidence type="ECO:0000259" key="2">
    <source>
        <dbReference type="Pfam" id="PF14291"/>
    </source>
</evidence>
<gene>
    <name evidence="3" type="ORF">SKAU_G00277310</name>
</gene>
<protein>
    <recommendedName>
        <fullName evidence="5">HAT C-terminal dimerisation domain-containing protein</fullName>
    </recommendedName>
</protein>
<evidence type="ECO:0000313" key="4">
    <source>
        <dbReference type="Proteomes" id="UP001152622"/>
    </source>
</evidence>
<dbReference type="Proteomes" id="UP001152622">
    <property type="component" value="Chromosome 10"/>
</dbReference>
<feature type="domain" description="HAT C-terminal dimerisation" evidence="1">
    <location>
        <begin position="103"/>
        <end position="165"/>
    </location>
</feature>
<reference evidence="3" key="1">
    <citation type="journal article" date="2023" name="Science">
        <title>Genome structures resolve the early diversification of teleost fishes.</title>
        <authorList>
            <person name="Parey E."/>
            <person name="Louis A."/>
            <person name="Montfort J."/>
            <person name="Bouchez O."/>
            <person name="Roques C."/>
            <person name="Iampietro C."/>
            <person name="Lluch J."/>
            <person name="Castinel A."/>
            <person name="Donnadieu C."/>
            <person name="Desvignes T."/>
            <person name="Floi Bucao C."/>
            <person name="Jouanno E."/>
            <person name="Wen M."/>
            <person name="Mejri S."/>
            <person name="Dirks R."/>
            <person name="Jansen H."/>
            <person name="Henkel C."/>
            <person name="Chen W.J."/>
            <person name="Zahm M."/>
            <person name="Cabau C."/>
            <person name="Klopp C."/>
            <person name="Thompson A.W."/>
            <person name="Robinson-Rechavi M."/>
            <person name="Braasch I."/>
            <person name="Lecointre G."/>
            <person name="Bobe J."/>
            <person name="Postlethwait J.H."/>
            <person name="Berthelot C."/>
            <person name="Roest Crollius H."/>
            <person name="Guiguen Y."/>
        </authorList>
    </citation>
    <scope>NUCLEOTIDE SEQUENCE</scope>
    <source>
        <strain evidence="3">WJC10195</strain>
    </source>
</reference>
<dbReference type="Pfam" id="PF05699">
    <property type="entry name" value="Dimer_Tnp_hAT"/>
    <property type="match status" value="1"/>
</dbReference>
<dbReference type="InterPro" id="IPR008906">
    <property type="entry name" value="HATC_C_dom"/>
</dbReference>
<evidence type="ECO:0008006" key="5">
    <source>
        <dbReference type="Google" id="ProtNLM"/>
    </source>
</evidence>
<comment type="caution">
    <text evidence="3">The sequence shown here is derived from an EMBL/GenBank/DDBJ whole genome shotgun (WGS) entry which is preliminary data.</text>
</comment>
<dbReference type="PANTHER" id="PTHR45749">
    <property type="match status" value="1"/>
</dbReference>
<dbReference type="GO" id="GO:0046983">
    <property type="term" value="F:protein dimerization activity"/>
    <property type="evidence" value="ECO:0007669"/>
    <property type="project" value="InterPro"/>
</dbReference>
<sequence>MIRDELAKAKYYSVILDETPDVAGREQVAVAFRYVNESCDIIERIVALQDTDSTTAQQLFNILENTMAKMNVTFDNLRGQCYDGAKNDQLPPDERLACASFPELLKFCKMQEMDCMYPNMFDLLVLLATIPVSAATAERCFSAKKRVLNRLRSTVTQGRLQQLLLLTVEADQTNALNLEASVDYFIQRPRRIDF</sequence>
<proteinExistence type="predicted"/>
<evidence type="ECO:0000259" key="1">
    <source>
        <dbReference type="Pfam" id="PF05699"/>
    </source>
</evidence>
<organism evidence="3 4">
    <name type="scientific">Synaphobranchus kaupii</name>
    <name type="common">Kaup's arrowtooth eel</name>
    <dbReference type="NCBI Taxonomy" id="118154"/>
    <lineage>
        <taxon>Eukaryota</taxon>
        <taxon>Metazoa</taxon>
        <taxon>Chordata</taxon>
        <taxon>Craniata</taxon>
        <taxon>Vertebrata</taxon>
        <taxon>Euteleostomi</taxon>
        <taxon>Actinopterygii</taxon>
        <taxon>Neopterygii</taxon>
        <taxon>Teleostei</taxon>
        <taxon>Anguilliformes</taxon>
        <taxon>Synaphobranchidae</taxon>
        <taxon>Synaphobranchus</taxon>
    </lineage>
</organism>
<name>A0A9Q1IQZ9_SYNKA</name>
<evidence type="ECO:0000313" key="3">
    <source>
        <dbReference type="EMBL" id="KAJ8349142.1"/>
    </source>
</evidence>
<dbReference type="Pfam" id="PF14291">
    <property type="entry name" value="DUF4371"/>
    <property type="match status" value="1"/>
</dbReference>